<protein>
    <submittedName>
        <fullName evidence="1">Conjugative transposon protein TraN</fullName>
    </submittedName>
</protein>
<reference evidence="1" key="1">
    <citation type="submission" date="2022-07" db="EMBL/GenBank/DDBJ databases">
        <title>Isolation, identification, and degradation of a PFOSA degrading strain from sewage treatment plant.</title>
        <authorList>
            <person name="Zhang L."/>
            <person name="Huo Y."/>
        </authorList>
    </citation>
    <scope>NUCLEOTIDE SEQUENCE</scope>
    <source>
        <strain evidence="1">C1</strain>
    </source>
</reference>
<keyword evidence="2" id="KW-1185">Reference proteome</keyword>
<proteinExistence type="predicted"/>
<evidence type="ECO:0000313" key="1">
    <source>
        <dbReference type="EMBL" id="UUC44206.1"/>
    </source>
</evidence>
<organism evidence="1 2">
    <name type="scientific">Flavobacterium cerinum</name>
    <dbReference type="NCBI Taxonomy" id="2502784"/>
    <lineage>
        <taxon>Bacteria</taxon>
        <taxon>Pseudomonadati</taxon>
        <taxon>Bacteroidota</taxon>
        <taxon>Flavobacteriia</taxon>
        <taxon>Flavobacteriales</taxon>
        <taxon>Flavobacteriaceae</taxon>
        <taxon>Flavobacterium</taxon>
    </lineage>
</organism>
<sequence length="279" mass="31582">MNTERRIVMMMGLFIFILGSLQAYGQRNKTNEILPHRIEAAYNKTTNVILPHAIVSVDRGSKDVLAQKAMGAENILQVKAGKQGFAETNLSVVTADGKLTSLIVVYSKEPAQLNVSLLSGHRPNTISLSPEALNEAEVKKYSEYAIHARQRSSGMRDTKYNMALDLTGVFIHSDIMYLRIKVQNRSNISYDVEQLRFFIRDQKKAERTASQEMEVLPVYVHNEVQKINSQSQEIMVFAVPKFTIPDSKFLTVQMMEKNGGRHLEIILKNKKVVNAWPLD</sequence>
<dbReference type="NCBIfam" id="TIGR03780">
    <property type="entry name" value="Bac_Flav_CT_N"/>
    <property type="match status" value="1"/>
</dbReference>
<dbReference type="EMBL" id="CP101751">
    <property type="protein sequence ID" value="UUC44206.1"/>
    <property type="molecule type" value="Genomic_DNA"/>
</dbReference>
<evidence type="ECO:0000313" key="2">
    <source>
        <dbReference type="Proteomes" id="UP001059844"/>
    </source>
</evidence>
<dbReference type="InterPro" id="IPR022298">
    <property type="entry name" value="Conjug_transposon_TraN"/>
</dbReference>
<accession>A0ABY5IMZ0</accession>
<dbReference type="Proteomes" id="UP001059844">
    <property type="component" value="Chromosome"/>
</dbReference>
<dbReference type="Pfam" id="PF13595">
    <property type="entry name" value="DUF4138"/>
    <property type="match status" value="1"/>
</dbReference>
<gene>
    <name evidence="1" type="primary">traN</name>
    <name evidence="1" type="ORF">NOX80_11240</name>
</gene>
<name>A0ABY5IMZ0_9FLAO</name>
<dbReference type="RefSeq" id="WP_256549877.1">
    <property type="nucleotide sequence ID" value="NZ_CP101751.1"/>
</dbReference>